<keyword evidence="1" id="KW-0472">Membrane</keyword>
<protein>
    <recommendedName>
        <fullName evidence="4">Tryptophan-rich sensory protein</fullName>
    </recommendedName>
</protein>
<evidence type="ECO:0000256" key="1">
    <source>
        <dbReference type="SAM" id="Phobius"/>
    </source>
</evidence>
<name>A0ABN2NZ69_9ACTN</name>
<dbReference type="Proteomes" id="UP001501612">
    <property type="component" value="Unassembled WGS sequence"/>
</dbReference>
<feature type="transmembrane region" description="Helical" evidence="1">
    <location>
        <begin position="12"/>
        <end position="33"/>
    </location>
</feature>
<feature type="transmembrane region" description="Helical" evidence="1">
    <location>
        <begin position="71"/>
        <end position="89"/>
    </location>
</feature>
<proteinExistence type="predicted"/>
<feature type="transmembrane region" description="Helical" evidence="1">
    <location>
        <begin position="95"/>
        <end position="121"/>
    </location>
</feature>
<gene>
    <name evidence="2" type="ORF">GCM10009737_01690</name>
</gene>
<organism evidence="2 3">
    <name type="scientific">Nocardioides lentus</name>
    <dbReference type="NCBI Taxonomy" id="338077"/>
    <lineage>
        <taxon>Bacteria</taxon>
        <taxon>Bacillati</taxon>
        <taxon>Actinomycetota</taxon>
        <taxon>Actinomycetes</taxon>
        <taxon>Propionibacteriales</taxon>
        <taxon>Nocardioidaceae</taxon>
        <taxon>Nocardioides</taxon>
    </lineage>
</organism>
<dbReference type="RefSeq" id="WP_344002345.1">
    <property type="nucleotide sequence ID" value="NZ_BAAAMY010000001.1"/>
</dbReference>
<dbReference type="EMBL" id="BAAAMY010000001">
    <property type="protein sequence ID" value="GAA1904701.1"/>
    <property type="molecule type" value="Genomic_DNA"/>
</dbReference>
<evidence type="ECO:0000313" key="2">
    <source>
        <dbReference type="EMBL" id="GAA1904701.1"/>
    </source>
</evidence>
<comment type="caution">
    <text evidence="2">The sequence shown here is derived from an EMBL/GenBank/DDBJ whole genome shotgun (WGS) entry which is preliminary data.</text>
</comment>
<keyword evidence="3" id="KW-1185">Reference proteome</keyword>
<accession>A0ABN2NZ69</accession>
<evidence type="ECO:0000313" key="3">
    <source>
        <dbReference type="Proteomes" id="UP001501612"/>
    </source>
</evidence>
<evidence type="ECO:0008006" key="4">
    <source>
        <dbReference type="Google" id="ProtNLM"/>
    </source>
</evidence>
<sequence length="131" mass="13740">MKPREHDDPTTRTALPAYAVAALGPPAAWLAWVSWSDGKASDASHVAWFVTVALTTLAAGALVGPGRLRRAVAAVLAAGSTLTTLWLWWSSSADNGLFVIGLALWLVPVLVGAPLLVALGARVRRPPGVRR</sequence>
<reference evidence="2 3" key="1">
    <citation type="journal article" date="2019" name="Int. J. Syst. Evol. Microbiol.">
        <title>The Global Catalogue of Microorganisms (GCM) 10K type strain sequencing project: providing services to taxonomists for standard genome sequencing and annotation.</title>
        <authorList>
            <consortium name="The Broad Institute Genomics Platform"/>
            <consortium name="The Broad Institute Genome Sequencing Center for Infectious Disease"/>
            <person name="Wu L."/>
            <person name="Ma J."/>
        </authorList>
    </citation>
    <scope>NUCLEOTIDE SEQUENCE [LARGE SCALE GENOMIC DNA]</scope>
    <source>
        <strain evidence="2 3">JCM 14046</strain>
    </source>
</reference>
<feature type="transmembrane region" description="Helical" evidence="1">
    <location>
        <begin position="45"/>
        <end position="64"/>
    </location>
</feature>
<keyword evidence="1" id="KW-0812">Transmembrane</keyword>
<keyword evidence="1" id="KW-1133">Transmembrane helix</keyword>